<gene>
    <name evidence="11" type="ORF">A2Y64_04050</name>
</gene>
<dbReference type="InterPro" id="IPR040131">
    <property type="entry name" value="MnmG_N"/>
</dbReference>
<dbReference type="GO" id="GO:0030488">
    <property type="term" value="P:tRNA methylation"/>
    <property type="evidence" value="ECO:0007669"/>
    <property type="project" value="TreeGrafter"/>
</dbReference>
<dbReference type="AlphaFoldDB" id="A0A1F5EX35"/>
<evidence type="ECO:0000256" key="8">
    <source>
        <dbReference type="ARBA" id="ARBA00025948"/>
    </source>
</evidence>
<dbReference type="PANTHER" id="PTHR11806">
    <property type="entry name" value="GLUCOSE INHIBITED DIVISION PROTEIN A"/>
    <property type="match status" value="1"/>
</dbReference>
<evidence type="ECO:0000259" key="10">
    <source>
        <dbReference type="Pfam" id="PF01134"/>
    </source>
</evidence>
<evidence type="ECO:0000256" key="9">
    <source>
        <dbReference type="ARBA" id="ARBA00031800"/>
    </source>
</evidence>
<keyword evidence="6" id="KW-0274">FAD</keyword>
<keyword evidence="4" id="KW-0285">Flavoprotein</keyword>
<sequence length="546" mass="57762">MEKADIIVVGAGHAGVEAALAAARLGAGVLVVNTDLEDVAGMPCNPSVGGVGKGHLVREIDALGGAMGRLADSSSVGTRMLNTSRGAAVRAPRAQCDRRLYRKAARGLLFSTPGARPFQGHVAELLTEGGSVRGVLLESGVELLAPAVVLCTGTFLGGEIFVGLDRFPGGRDNARPAEALSLSLAKAGVRLVRLKTGTSPRLDAATVDTDRLARQDPDDPPPRFSFTGPPPLGPFLPCFLTYTGEAAHGAIRAGLDRSPLFTGLIQGVGPRYCPSIEDKVVRFPHHASHQLFLEPTGADGDEYYVAGLATSLPYDVQTRVLAAIPGLERARITRPGYAVVYDCVEPGQLRGSLAVEGVEGLYAAGQACGSSGYEEAAAQGLVAGVNAVLALDGRGPFLLRRDQAYIGVLVDDLVHRWGSEPYRIFTARAEHRLLLRADNADERLTALASELGLVDKTVERRTALKYRWRDELIRWTGTRRLKWADAERFGFAGLEGATAAELVLRGGEGLAAVIRELALGDDSLSRDLLVDLETGDLAAEALEVAL</sequence>
<dbReference type="NCBIfam" id="TIGR00136">
    <property type="entry name" value="mnmG_gidA"/>
    <property type="match status" value="1"/>
</dbReference>
<dbReference type="STRING" id="1817816.A2Y64_04050"/>
<keyword evidence="7" id="KW-0520">NAD</keyword>
<feature type="domain" description="MnmG N-terminal" evidence="10">
    <location>
        <begin position="5"/>
        <end position="393"/>
    </location>
</feature>
<comment type="subunit">
    <text evidence="8">Homodimer. Heterotetramer of two MnmE and two MnmG subunits.</text>
</comment>
<dbReference type="EMBL" id="MFAF01000136">
    <property type="protein sequence ID" value="OGD71949.1"/>
    <property type="molecule type" value="Genomic_DNA"/>
</dbReference>
<dbReference type="Proteomes" id="UP000177187">
    <property type="component" value="Unassembled WGS sequence"/>
</dbReference>
<evidence type="ECO:0000256" key="5">
    <source>
        <dbReference type="ARBA" id="ARBA00022694"/>
    </source>
</evidence>
<dbReference type="InterPro" id="IPR036188">
    <property type="entry name" value="FAD/NAD-bd_sf"/>
</dbReference>
<feature type="non-terminal residue" evidence="11">
    <location>
        <position position="546"/>
    </location>
</feature>
<dbReference type="GO" id="GO:0050660">
    <property type="term" value="F:flavin adenine dinucleotide binding"/>
    <property type="evidence" value="ECO:0007669"/>
    <property type="project" value="InterPro"/>
</dbReference>
<comment type="caution">
    <text evidence="11">The sequence shown here is derived from an EMBL/GenBank/DDBJ whole genome shotgun (WGS) entry which is preliminary data.</text>
</comment>
<evidence type="ECO:0000256" key="2">
    <source>
        <dbReference type="ARBA" id="ARBA00007653"/>
    </source>
</evidence>
<organism evidence="11 12">
    <name type="scientific">Candidatus Coatesbacteria bacterium RBG_13_66_14</name>
    <dbReference type="NCBI Taxonomy" id="1817816"/>
    <lineage>
        <taxon>Bacteria</taxon>
        <taxon>Candidatus Coatesiibacteriota</taxon>
    </lineage>
</organism>
<dbReference type="InterPro" id="IPR020595">
    <property type="entry name" value="MnmG-rel_CS"/>
</dbReference>
<evidence type="ECO:0000313" key="12">
    <source>
        <dbReference type="Proteomes" id="UP000177187"/>
    </source>
</evidence>
<evidence type="ECO:0000313" key="11">
    <source>
        <dbReference type="EMBL" id="OGD71949.1"/>
    </source>
</evidence>
<evidence type="ECO:0000256" key="6">
    <source>
        <dbReference type="ARBA" id="ARBA00022827"/>
    </source>
</evidence>
<dbReference type="PROSITE" id="PS01280">
    <property type="entry name" value="GIDA_1"/>
    <property type="match status" value="1"/>
</dbReference>
<dbReference type="GO" id="GO:0005829">
    <property type="term" value="C:cytosol"/>
    <property type="evidence" value="ECO:0007669"/>
    <property type="project" value="TreeGrafter"/>
</dbReference>
<keyword evidence="5" id="KW-0819">tRNA processing</keyword>
<comment type="cofactor">
    <cofactor evidence="1">
        <name>FAD</name>
        <dbReference type="ChEBI" id="CHEBI:57692"/>
    </cofactor>
</comment>
<reference evidence="11 12" key="1">
    <citation type="journal article" date="2016" name="Nat. Commun.">
        <title>Thousands of microbial genomes shed light on interconnected biogeochemical processes in an aquifer system.</title>
        <authorList>
            <person name="Anantharaman K."/>
            <person name="Brown C.T."/>
            <person name="Hug L.A."/>
            <person name="Sharon I."/>
            <person name="Castelle C.J."/>
            <person name="Probst A.J."/>
            <person name="Thomas B.C."/>
            <person name="Singh A."/>
            <person name="Wilkins M.J."/>
            <person name="Karaoz U."/>
            <person name="Brodie E.L."/>
            <person name="Williams K.H."/>
            <person name="Hubbard S.S."/>
            <person name="Banfield J.F."/>
        </authorList>
    </citation>
    <scope>NUCLEOTIDE SEQUENCE [LARGE SCALE GENOMIC DNA]</scope>
</reference>
<dbReference type="GO" id="GO:0002098">
    <property type="term" value="P:tRNA wobble uridine modification"/>
    <property type="evidence" value="ECO:0007669"/>
    <property type="project" value="InterPro"/>
</dbReference>
<protein>
    <recommendedName>
        <fullName evidence="3">tRNA uridine 5-carboxymethylaminomethyl modification enzyme MnmG</fullName>
    </recommendedName>
    <alternativeName>
        <fullName evidence="9">Glucose-inhibited division protein A</fullName>
    </alternativeName>
</protein>
<dbReference type="InterPro" id="IPR002218">
    <property type="entry name" value="MnmG-rel"/>
</dbReference>
<dbReference type="PANTHER" id="PTHR11806:SF0">
    <property type="entry name" value="PROTEIN MTO1 HOMOLOG, MITOCHONDRIAL"/>
    <property type="match status" value="1"/>
</dbReference>
<dbReference type="Pfam" id="PF01134">
    <property type="entry name" value="GIDA"/>
    <property type="match status" value="1"/>
</dbReference>
<evidence type="ECO:0000256" key="4">
    <source>
        <dbReference type="ARBA" id="ARBA00022630"/>
    </source>
</evidence>
<comment type="similarity">
    <text evidence="2">Belongs to the MnmG family.</text>
</comment>
<accession>A0A1F5EX35</accession>
<dbReference type="SUPFAM" id="SSF51905">
    <property type="entry name" value="FAD/NAD(P)-binding domain"/>
    <property type="match status" value="1"/>
</dbReference>
<dbReference type="Gene3D" id="3.50.50.60">
    <property type="entry name" value="FAD/NAD(P)-binding domain"/>
    <property type="match status" value="2"/>
</dbReference>
<evidence type="ECO:0000256" key="3">
    <source>
        <dbReference type="ARBA" id="ARBA00020461"/>
    </source>
</evidence>
<dbReference type="PRINTS" id="PR00411">
    <property type="entry name" value="PNDRDTASEI"/>
</dbReference>
<evidence type="ECO:0000256" key="1">
    <source>
        <dbReference type="ARBA" id="ARBA00001974"/>
    </source>
</evidence>
<name>A0A1F5EX35_9BACT</name>
<proteinExistence type="inferred from homology"/>
<evidence type="ECO:0000256" key="7">
    <source>
        <dbReference type="ARBA" id="ARBA00023027"/>
    </source>
</evidence>
<dbReference type="InterPro" id="IPR004416">
    <property type="entry name" value="MnmG"/>
</dbReference>